<dbReference type="AlphaFoldDB" id="A0A7Z8P482"/>
<protein>
    <submittedName>
        <fullName evidence="6">DNA mismatch endonuclease Vsr</fullName>
    </submittedName>
</protein>
<evidence type="ECO:0000256" key="5">
    <source>
        <dbReference type="ARBA" id="ARBA00023204"/>
    </source>
</evidence>
<dbReference type="GO" id="GO:0016787">
    <property type="term" value="F:hydrolase activity"/>
    <property type="evidence" value="ECO:0007669"/>
    <property type="project" value="UniProtKB-KW"/>
</dbReference>
<keyword evidence="7" id="KW-1185">Reference proteome</keyword>
<dbReference type="PIRSF" id="PIRSF018267">
    <property type="entry name" value="VSR_endonuc"/>
    <property type="match status" value="1"/>
</dbReference>
<keyword evidence="1" id="KW-0540">Nuclease</keyword>
<sequence>MDVHSRKQRSYNMSRIKGKDTKPEITVRKWLWNNGYRYRLHRKDLPGKPDIVFPGKKKVIFINGCFWHKHDCEYFKWPKSNSDFWYQKISKNAQRDTKSYEQLRADGWNILIVWECEIKKKDLTSLYNKLTDFLDS</sequence>
<evidence type="ECO:0000256" key="1">
    <source>
        <dbReference type="ARBA" id="ARBA00022722"/>
    </source>
</evidence>
<keyword evidence="3" id="KW-0227">DNA damage</keyword>
<keyword evidence="5" id="KW-0234">DNA repair</keyword>
<name>A0A7Z8P482_9EURY</name>
<dbReference type="CDD" id="cd00221">
    <property type="entry name" value="Vsr"/>
    <property type="match status" value="1"/>
</dbReference>
<keyword evidence="4" id="KW-0378">Hydrolase</keyword>
<organism evidence="6 7">
    <name type="scientific">Methanolobus vulcani</name>
    <dbReference type="NCBI Taxonomy" id="38026"/>
    <lineage>
        <taxon>Archaea</taxon>
        <taxon>Methanobacteriati</taxon>
        <taxon>Methanobacteriota</taxon>
        <taxon>Stenosarchaea group</taxon>
        <taxon>Methanomicrobia</taxon>
        <taxon>Methanosarcinales</taxon>
        <taxon>Methanosarcinaceae</taxon>
        <taxon>Methanolobus</taxon>
    </lineage>
</organism>
<dbReference type="OrthoDB" id="4874at2157"/>
<evidence type="ECO:0000256" key="4">
    <source>
        <dbReference type="ARBA" id="ARBA00022801"/>
    </source>
</evidence>
<keyword evidence="2 6" id="KW-0255">Endonuclease</keyword>
<evidence type="ECO:0000256" key="3">
    <source>
        <dbReference type="ARBA" id="ARBA00022763"/>
    </source>
</evidence>
<dbReference type="RefSeq" id="WP_154810892.1">
    <property type="nucleotide sequence ID" value="NZ_VIAQ01000020.1"/>
</dbReference>
<reference evidence="6 7" key="1">
    <citation type="submission" date="2019-06" db="EMBL/GenBank/DDBJ databases">
        <title>Draft genome sequence of Methanolobus vulcani B1d.</title>
        <authorList>
            <person name="Creighbaum A.J."/>
            <person name="Ticak T."/>
            <person name="Hariraju D."/>
            <person name="Arivett B.A."/>
            <person name="Ferguson D.J.Jr."/>
        </authorList>
    </citation>
    <scope>NUCLEOTIDE SEQUENCE [LARGE SCALE GENOMIC DNA]</scope>
    <source>
        <strain evidence="6 7">B1d</strain>
    </source>
</reference>
<dbReference type="GO" id="GO:0006298">
    <property type="term" value="P:mismatch repair"/>
    <property type="evidence" value="ECO:0007669"/>
    <property type="project" value="InterPro"/>
</dbReference>
<comment type="caution">
    <text evidence="6">The sequence shown here is derived from an EMBL/GenBank/DDBJ whole genome shotgun (WGS) entry which is preliminary data.</text>
</comment>
<evidence type="ECO:0000313" key="7">
    <source>
        <dbReference type="Proteomes" id="UP000319335"/>
    </source>
</evidence>
<evidence type="ECO:0000313" key="6">
    <source>
        <dbReference type="EMBL" id="TQD23576.1"/>
    </source>
</evidence>
<dbReference type="EMBL" id="VIAQ01000020">
    <property type="protein sequence ID" value="TQD23576.1"/>
    <property type="molecule type" value="Genomic_DNA"/>
</dbReference>
<accession>A0A7Z8P482</accession>
<proteinExistence type="predicted"/>
<dbReference type="Pfam" id="PF03852">
    <property type="entry name" value="Vsr"/>
    <property type="match status" value="1"/>
</dbReference>
<dbReference type="InterPro" id="IPR011335">
    <property type="entry name" value="Restrct_endonuc-II-like"/>
</dbReference>
<dbReference type="GO" id="GO:0004519">
    <property type="term" value="F:endonuclease activity"/>
    <property type="evidence" value="ECO:0007669"/>
    <property type="project" value="UniProtKB-KW"/>
</dbReference>
<dbReference type="Proteomes" id="UP000319335">
    <property type="component" value="Unassembled WGS sequence"/>
</dbReference>
<gene>
    <name evidence="6" type="primary">vsr</name>
    <name evidence="6" type="ORF">FKV42_13730</name>
</gene>
<dbReference type="SUPFAM" id="SSF52980">
    <property type="entry name" value="Restriction endonuclease-like"/>
    <property type="match status" value="1"/>
</dbReference>
<dbReference type="InterPro" id="IPR004603">
    <property type="entry name" value="DNA_mismatch_endonuc_vsr"/>
</dbReference>
<evidence type="ECO:0000256" key="2">
    <source>
        <dbReference type="ARBA" id="ARBA00022759"/>
    </source>
</evidence>
<dbReference type="NCBIfam" id="TIGR00632">
    <property type="entry name" value="vsr"/>
    <property type="match status" value="1"/>
</dbReference>
<dbReference type="Gene3D" id="3.40.960.10">
    <property type="entry name" value="VSR Endonuclease"/>
    <property type="match status" value="1"/>
</dbReference>